<evidence type="ECO:0000313" key="4">
    <source>
        <dbReference type="Proteomes" id="UP001151760"/>
    </source>
</evidence>
<evidence type="ECO:0000313" key="3">
    <source>
        <dbReference type="EMBL" id="GJT76321.1"/>
    </source>
</evidence>
<feature type="transmembrane region" description="Helical" evidence="2">
    <location>
        <begin position="69"/>
        <end position="93"/>
    </location>
</feature>
<feature type="transmembrane region" description="Helical" evidence="2">
    <location>
        <begin position="39"/>
        <end position="63"/>
    </location>
</feature>
<evidence type="ECO:0000256" key="2">
    <source>
        <dbReference type="SAM" id="Phobius"/>
    </source>
</evidence>
<feature type="compositionally biased region" description="Basic and acidic residues" evidence="1">
    <location>
        <begin position="102"/>
        <end position="118"/>
    </location>
</feature>
<dbReference type="EMBL" id="BQNB010018614">
    <property type="protein sequence ID" value="GJT76321.1"/>
    <property type="molecule type" value="Genomic_DNA"/>
</dbReference>
<organism evidence="3 4">
    <name type="scientific">Tanacetum coccineum</name>
    <dbReference type="NCBI Taxonomy" id="301880"/>
    <lineage>
        <taxon>Eukaryota</taxon>
        <taxon>Viridiplantae</taxon>
        <taxon>Streptophyta</taxon>
        <taxon>Embryophyta</taxon>
        <taxon>Tracheophyta</taxon>
        <taxon>Spermatophyta</taxon>
        <taxon>Magnoliopsida</taxon>
        <taxon>eudicotyledons</taxon>
        <taxon>Gunneridae</taxon>
        <taxon>Pentapetalae</taxon>
        <taxon>asterids</taxon>
        <taxon>campanulids</taxon>
        <taxon>Asterales</taxon>
        <taxon>Asteraceae</taxon>
        <taxon>Asteroideae</taxon>
        <taxon>Anthemideae</taxon>
        <taxon>Anthemidinae</taxon>
        <taxon>Tanacetum</taxon>
    </lineage>
</organism>
<evidence type="ECO:0000256" key="1">
    <source>
        <dbReference type="SAM" id="MobiDB-lite"/>
    </source>
</evidence>
<keyword evidence="2" id="KW-0812">Transmembrane</keyword>
<comment type="caution">
    <text evidence="3">The sequence shown here is derived from an EMBL/GenBank/DDBJ whole genome shotgun (WGS) entry which is preliminary data.</text>
</comment>
<gene>
    <name evidence="3" type="ORF">Tco_1043046</name>
</gene>
<accession>A0ABQ5GKW7</accession>
<reference evidence="3" key="1">
    <citation type="journal article" date="2022" name="Int. J. Mol. Sci.">
        <title>Draft Genome of Tanacetum Coccineum: Genomic Comparison of Closely Related Tanacetum-Family Plants.</title>
        <authorList>
            <person name="Yamashiro T."/>
            <person name="Shiraishi A."/>
            <person name="Nakayama K."/>
            <person name="Satake H."/>
        </authorList>
    </citation>
    <scope>NUCLEOTIDE SEQUENCE</scope>
</reference>
<feature type="region of interest" description="Disordered" evidence="1">
    <location>
        <begin position="102"/>
        <end position="152"/>
    </location>
</feature>
<dbReference type="Proteomes" id="UP001151760">
    <property type="component" value="Unassembled WGS sequence"/>
</dbReference>
<sequence length="152" mass="16435">MEKRRGRGAQGCWNANVVVNPDLGGAAWYHACSHVVFDAALSILATACQSQTVFVLAIILTLWASLDCVYSHAIMAGHHLIVFAAITGVIIMVTDIQEKDKNRSQIGKTEHGNVKRVENQSQEVKVKVNSGKSTVKSDAENKETLNGPPVPI</sequence>
<keyword evidence="2" id="KW-0472">Membrane</keyword>
<name>A0ABQ5GKW7_9ASTR</name>
<reference evidence="3" key="2">
    <citation type="submission" date="2022-01" db="EMBL/GenBank/DDBJ databases">
        <authorList>
            <person name="Yamashiro T."/>
            <person name="Shiraishi A."/>
            <person name="Satake H."/>
            <person name="Nakayama K."/>
        </authorList>
    </citation>
    <scope>NUCLEOTIDE SEQUENCE</scope>
</reference>
<proteinExistence type="predicted"/>
<keyword evidence="2" id="KW-1133">Transmembrane helix</keyword>
<keyword evidence="4" id="KW-1185">Reference proteome</keyword>
<protein>
    <submittedName>
        <fullName evidence="3">Uncharacterized protein</fullName>
    </submittedName>
</protein>